<evidence type="ECO:0000313" key="2">
    <source>
        <dbReference type="Proteomes" id="UP000828390"/>
    </source>
</evidence>
<reference evidence="1" key="1">
    <citation type="journal article" date="2019" name="bioRxiv">
        <title>The Genome of the Zebra Mussel, Dreissena polymorpha: A Resource for Invasive Species Research.</title>
        <authorList>
            <person name="McCartney M.A."/>
            <person name="Auch B."/>
            <person name="Kono T."/>
            <person name="Mallez S."/>
            <person name="Zhang Y."/>
            <person name="Obille A."/>
            <person name="Becker A."/>
            <person name="Abrahante J.E."/>
            <person name="Garbe J."/>
            <person name="Badalamenti J.P."/>
            <person name="Herman A."/>
            <person name="Mangelson H."/>
            <person name="Liachko I."/>
            <person name="Sullivan S."/>
            <person name="Sone E.D."/>
            <person name="Koren S."/>
            <person name="Silverstein K.A.T."/>
            <person name="Beckman K.B."/>
            <person name="Gohl D.M."/>
        </authorList>
    </citation>
    <scope>NUCLEOTIDE SEQUENCE</scope>
    <source>
        <strain evidence="1">Duluth1</strain>
        <tissue evidence="1">Whole animal</tissue>
    </source>
</reference>
<dbReference type="AlphaFoldDB" id="A0A9D4GZ83"/>
<accession>A0A9D4GZ83</accession>
<dbReference type="EMBL" id="JAIWYP010000005">
    <property type="protein sequence ID" value="KAH3826411.1"/>
    <property type="molecule type" value="Genomic_DNA"/>
</dbReference>
<gene>
    <name evidence="1" type="ORF">DPMN_128316</name>
</gene>
<comment type="caution">
    <text evidence="1">The sequence shown here is derived from an EMBL/GenBank/DDBJ whole genome shotgun (WGS) entry which is preliminary data.</text>
</comment>
<reference evidence="1" key="2">
    <citation type="submission" date="2020-11" db="EMBL/GenBank/DDBJ databases">
        <authorList>
            <person name="McCartney M.A."/>
            <person name="Auch B."/>
            <person name="Kono T."/>
            <person name="Mallez S."/>
            <person name="Becker A."/>
            <person name="Gohl D.M."/>
            <person name="Silverstein K.A.T."/>
            <person name="Koren S."/>
            <person name="Bechman K.B."/>
            <person name="Herman A."/>
            <person name="Abrahante J.E."/>
            <person name="Garbe J."/>
        </authorList>
    </citation>
    <scope>NUCLEOTIDE SEQUENCE</scope>
    <source>
        <strain evidence="1">Duluth1</strain>
        <tissue evidence="1">Whole animal</tissue>
    </source>
</reference>
<protein>
    <submittedName>
        <fullName evidence="1">Uncharacterized protein</fullName>
    </submittedName>
</protein>
<organism evidence="1 2">
    <name type="scientific">Dreissena polymorpha</name>
    <name type="common">Zebra mussel</name>
    <name type="synonym">Mytilus polymorpha</name>
    <dbReference type="NCBI Taxonomy" id="45954"/>
    <lineage>
        <taxon>Eukaryota</taxon>
        <taxon>Metazoa</taxon>
        <taxon>Spiralia</taxon>
        <taxon>Lophotrochozoa</taxon>
        <taxon>Mollusca</taxon>
        <taxon>Bivalvia</taxon>
        <taxon>Autobranchia</taxon>
        <taxon>Heteroconchia</taxon>
        <taxon>Euheterodonta</taxon>
        <taxon>Imparidentia</taxon>
        <taxon>Neoheterodontei</taxon>
        <taxon>Myida</taxon>
        <taxon>Dreissenoidea</taxon>
        <taxon>Dreissenidae</taxon>
        <taxon>Dreissena</taxon>
    </lineage>
</organism>
<proteinExistence type="predicted"/>
<sequence>MKMFWVALIPYFYRYIPDCSCIAHFDVYTHCCFPNALPSVSANDEEQEECISSSLELSSMAYPSFYMVTMCNKTTNCVDLPRYPWGHMLPLYSLSRNKKYINSMCAICNEATDEKSWETTVAIRGTLPSDIEMLHANIQSSFSGFVYFRYMHDDLYYVSKKKCYMSVLEACSPCYFKPSDRIVLSWLNDMSYDLHMIGLLCNSSFQSTFISQFVTKLAIHSKNVLCYICSDGFNTNEHTACIKSIRRGPSNFYKFSMLIDFDSVVARRREPYDQACEILPNGTTVRSILCQYSYIYQFSHIDKPILFISWDQIVFFKTKNALHVGMHLKQIDLIRTIVI</sequence>
<evidence type="ECO:0000313" key="1">
    <source>
        <dbReference type="EMBL" id="KAH3826411.1"/>
    </source>
</evidence>
<keyword evidence="2" id="KW-1185">Reference proteome</keyword>
<name>A0A9D4GZ83_DREPO</name>
<dbReference type="Proteomes" id="UP000828390">
    <property type="component" value="Unassembled WGS sequence"/>
</dbReference>